<dbReference type="EMBL" id="JACXVP010000011">
    <property type="protein sequence ID" value="KAG5576325.1"/>
    <property type="molecule type" value="Genomic_DNA"/>
</dbReference>
<reference evidence="1 2" key="1">
    <citation type="submission" date="2020-09" db="EMBL/GenBank/DDBJ databases">
        <title>De no assembly of potato wild relative species, Solanum commersonii.</title>
        <authorList>
            <person name="Cho K."/>
        </authorList>
    </citation>
    <scope>NUCLEOTIDE SEQUENCE [LARGE SCALE GENOMIC DNA]</scope>
    <source>
        <strain evidence="1">LZ3.2</strain>
        <tissue evidence="1">Leaf</tissue>
    </source>
</reference>
<protein>
    <submittedName>
        <fullName evidence="1">Uncharacterized protein</fullName>
    </submittedName>
</protein>
<accession>A0A9J5WLS2</accession>
<keyword evidence="2" id="KW-1185">Reference proteome</keyword>
<sequence length="123" mass="13810">MTGRIENCTESLQVIINKWYTASNKVVESITPPLEGINIPIAGTVIKSSPFKEKSDKTPKTVSTLQKEPVSILQEKSTLLQKLASSRFHNMKNYHNKPSFPDLQYEENAFLSTSSHEGRSITE</sequence>
<name>A0A9J5WLS2_SOLCO</name>
<dbReference type="AlphaFoldDB" id="A0A9J5WLS2"/>
<evidence type="ECO:0000313" key="2">
    <source>
        <dbReference type="Proteomes" id="UP000824120"/>
    </source>
</evidence>
<comment type="caution">
    <text evidence="1">The sequence shown here is derived from an EMBL/GenBank/DDBJ whole genome shotgun (WGS) entry which is preliminary data.</text>
</comment>
<gene>
    <name evidence="1" type="ORF">H5410_056459</name>
</gene>
<dbReference type="OrthoDB" id="1435963at2759"/>
<organism evidence="1 2">
    <name type="scientific">Solanum commersonii</name>
    <name type="common">Commerson's wild potato</name>
    <name type="synonym">Commerson's nightshade</name>
    <dbReference type="NCBI Taxonomy" id="4109"/>
    <lineage>
        <taxon>Eukaryota</taxon>
        <taxon>Viridiplantae</taxon>
        <taxon>Streptophyta</taxon>
        <taxon>Embryophyta</taxon>
        <taxon>Tracheophyta</taxon>
        <taxon>Spermatophyta</taxon>
        <taxon>Magnoliopsida</taxon>
        <taxon>eudicotyledons</taxon>
        <taxon>Gunneridae</taxon>
        <taxon>Pentapetalae</taxon>
        <taxon>asterids</taxon>
        <taxon>lamiids</taxon>
        <taxon>Solanales</taxon>
        <taxon>Solanaceae</taxon>
        <taxon>Solanoideae</taxon>
        <taxon>Solaneae</taxon>
        <taxon>Solanum</taxon>
    </lineage>
</organism>
<evidence type="ECO:0000313" key="1">
    <source>
        <dbReference type="EMBL" id="KAG5576325.1"/>
    </source>
</evidence>
<dbReference type="Proteomes" id="UP000824120">
    <property type="component" value="Chromosome 11"/>
</dbReference>
<proteinExistence type="predicted"/>